<keyword evidence="1" id="KW-0812">Transmembrane</keyword>
<name>A0A1X0REY4_RHIZD</name>
<sequence length="310" mass="34919">MNNQMNNRLAVNDEGAQRMIDNNSAMHYSNQMIIAKNMTHRSVNTIKTYSAKEEWKLSYFLAEYVMKQGRKLRKNPDGASIALGRESALAYVKYIADMAFLDTLEKEKVKSSKQNFEDRGKNTLNDDYTKQDMEEFADLFSLVLEDQGISECIALVATITFGKTSQRGRIEYGSSVRHHDVEITHANRKSALNMIAQENISSDQQKMVSRWGTNRMVDCYILSLPVEAVKSLPVFPPHQGNRFCPVLLSFLPKICKYWYSSSCSSVKAGQNTHARDTLSAVAIGLSGMAIILLGTTFPQFNRNISPSQTD</sequence>
<dbReference type="AlphaFoldDB" id="A0A1X0REY4"/>
<dbReference type="Proteomes" id="UP000242414">
    <property type="component" value="Unassembled WGS sequence"/>
</dbReference>
<keyword evidence="1" id="KW-0472">Membrane</keyword>
<evidence type="ECO:0000256" key="1">
    <source>
        <dbReference type="SAM" id="Phobius"/>
    </source>
</evidence>
<evidence type="ECO:0000313" key="2">
    <source>
        <dbReference type="EMBL" id="ORE10580.1"/>
    </source>
</evidence>
<dbReference type="InterPro" id="IPR038279">
    <property type="entry name" value="Ndc10_dom2_sf"/>
</dbReference>
<protein>
    <recommendedName>
        <fullName evidence="3">Ndc10 domain-containing protein</fullName>
    </recommendedName>
</protein>
<feature type="transmembrane region" description="Helical" evidence="1">
    <location>
        <begin position="277"/>
        <end position="297"/>
    </location>
</feature>
<reference evidence="2" key="1">
    <citation type="journal article" date="2016" name="Proc. Natl. Acad. Sci. U.S.A.">
        <title>Lipid metabolic changes in an early divergent fungus govern the establishment of a mutualistic symbiosis with endobacteria.</title>
        <authorList>
            <person name="Lastovetsky O.A."/>
            <person name="Gaspar M.L."/>
            <person name="Mondo S.J."/>
            <person name="LaButti K.M."/>
            <person name="Sandor L."/>
            <person name="Grigoriev I.V."/>
            <person name="Henry S.A."/>
            <person name="Pawlowska T.E."/>
        </authorList>
    </citation>
    <scope>NUCLEOTIDE SEQUENCE [LARGE SCALE GENOMIC DNA]</scope>
    <source>
        <strain evidence="2">ATCC 52814</strain>
    </source>
</reference>
<dbReference type="OrthoDB" id="2205501at2759"/>
<proteinExistence type="predicted"/>
<gene>
    <name evidence="2" type="ORF">BCV72DRAFT_332863</name>
</gene>
<dbReference type="VEuPathDB" id="FungiDB:BCV72DRAFT_332863"/>
<keyword evidence="1" id="KW-1133">Transmembrane helix</keyword>
<evidence type="ECO:0008006" key="3">
    <source>
        <dbReference type="Google" id="ProtNLM"/>
    </source>
</evidence>
<dbReference type="GO" id="GO:0003677">
    <property type="term" value="F:DNA binding"/>
    <property type="evidence" value="ECO:0007669"/>
    <property type="project" value="InterPro"/>
</dbReference>
<organism evidence="2">
    <name type="scientific">Rhizopus microsporus var. microsporus</name>
    <dbReference type="NCBI Taxonomy" id="86635"/>
    <lineage>
        <taxon>Eukaryota</taxon>
        <taxon>Fungi</taxon>
        <taxon>Fungi incertae sedis</taxon>
        <taxon>Mucoromycota</taxon>
        <taxon>Mucoromycotina</taxon>
        <taxon>Mucoromycetes</taxon>
        <taxon>Mucorales</taxon>
        <taxon>Mucorineae</taxon>
        <taxon>Rhizopodaceae</taxon>
        <taxon>Rhizopus</taxon>
    </lineage>
</organism>
<accession>A0A1X0REY4</accession>
<dbReference type="EMBL" id="KV921864">
    <property type="protein sequence ID" value="ORE10580.1"/>
    <property type="molecule type" value="Genomic_DNA"/>
</dbReference>
<dbReference type="Gene3D" id="1.10.443.20">
    <property type="entry name" value="Centromere DNA-binding protein complex CBF3 subunit, domain 2"/>
    <property type="match status" value="1"/>
</dbReference>